<evidence type="ECO:0000313" key="11">
    <source>
        <dbReference type="EMBL" id="EHR49307.1"/>
    </source>
</evidence>
<evidence type="ECO:0000256" key="8">
    <source>
        <dbReference type="SAM" id="MobiDB-lite"/>
    </source>
</evidence>
<dbReference type="EC" id="2.7.13.3" evidence="2"/>
<proteinExistence type="predicted"/>
<dbReference type="InterPro" id="IPR050428">
    <property type="entry name" value="TCS_sensor_his_kinase"/>
</dbReference>
<reference evidence="11 12" key="1">
    <citation type="journal article" date="2012" name="Stand. Genomic Sci.">
        <title>Genome sequence of the ocean sediment bacterium Saccharomonospora marina type strain (XMU15(T)).</title>
        <authorList>
            <person name="Klenk H.P."/>
            <person name="Lu M."/>
            <person name="Lucas S."/>
            <person name="Lapidus A."/>
            <person name="Copeland A."/>
            <person name="Pitluck S."/>
            <person name="Goodwin L.A."/>
            <person name="Han C."/>
            <person name="Tapia R."/>
            <person name="Brambilla E.M."/>
            <person name="Potter G."/>
            <person name="Land M."/>
            <person name="Ivanova N."/>
            <person name="Rohde M."/>
            <person name="Goker M."/>
            <person name="Detter J.C."/>
            <person name="Li W.J."/>
            <person name="Kyrpides N.C."/>
            <person name="Woyke T."/>
        </authorList>
    </citation>
    <scope>NUCLEOTIDE SEQUENCE [LARGE SCALE GENOMIC DNA]</scope>
    <source>
        <strain evidence="11 12">XMU15</strain>
    </source>
</reference>
<sequence>MRSPMNRTLLVLLVSVLVVGGLWLWVTLATSASDRVLVGVVGGGIAALLCAATAIAAYRSSQLDSYRRRAESLEADLAQLVDEMLPAAVRRLRDGASADTVISELPRANHETYDRILRTLTKEISVGERQKAAAMAACANAAGRVQALATSMLADLREMEDRHSEEVLGDLLKLDHSTAQAGRLADSIAVLTGARSGRRWTKPIVMESILRGAMSRIRAYQRVRLHSTSTAAIVGYAAEDVMHALAELMDNATRFSAPSEEVHVYVEELHTGIVVTIEDGGLGMKPQALERAERAVSATEPLDLTKLSGTRLGLAVVGCLARKHQLHVFFRPSSRGGTGVVLRIPNQLVTQPRQEPLSHVSRSVSVTSPSLPSMPSLPSEQAASSSQPSSQGNTATAVLDDEPQQQQPQQQQQRTLPKRRRGQTLAAAPQPPVPSRAQPSRPRTDAGARFGAFRKATRSNKPDGEPAPGQERDPR</sequence>
<dbReference type="SMART" id="SM00387">
    <property type="entry name" value="HATPase_c"/>
    <property type="match status" value="1"/>
</dbReference>
<feature type="domain" description="Histidine kinase" evidence="10">
    <location>
        <begin position="241"/>
        <end position="348"/>
    </location>
</feature>
<evidence type="ECO:0000256" key="1">
    <source>
        <dbReference type="ARBA" id="ARBA00000085"/>
    </source>
</evidence>
<dbReference type="AlphaFoldDB" id="H5XB72"/>
<dbReference type="eggNOG" id="COG0642">
    <property type="taxonomic scope" value="Bacteria"/>
</dbReference>
<dbReference type="HOGENOM" id="CLU_021841_2_1_11"/>
<evidence type="ECO:0000256" key="2">
    <source>
        <dbReference type="ARBA" id="ARBA00012438"/>
    </source>
</evidence>
<evidence type="ECO:0000256" key="4">
    <source>
        <dbReference type="ARBA" id="ARBA00022679"/>
    </source>
</evidence>
<feature type="compositionally biased region" description="Basic and acidic residues" evidence="8">
    <location>
        <begin position="460"/>
        <end position="475"/>
    </location>
</feature>
<dbReference type="GO" id="GO:0005886">
    <property type="term" value="C:plasma membrane"/>
    <property type="evidence" value="ECO:0007669"/>
    <property type="project" value="TreeGrafter"/>
</dbReference>
<dbReference type="Proteomes" id="UP000004926">
    <property type="component" value="Chromosome"/>
</dbReference>
<dbReference type="GO" id="GO:0004673">
    <property type="term" value="F:protein histidine kinase activity"/>
    <property type="evidence" value="ECO:0007669"/>
    <property type="project" value="UniProtKB-EC"/>
</dbReference>
<evidence type="ECO:0000256" key="6">
    <source>
        <dbReference type="ARBA" id="ARBA00022777"/>
    </source>
</evidence>
<keyword evidence="6 11" id="KW-0418">Kinase</keyword>
<dbReference type="InterPro" id="IPR005467">
    <property type="entry name" value="His_kinase_dom"/>
</dbReference>
<keyword evidence="7 9" id="KW-1133">Transmembrane helix</keyword>
<keyword evidence="3" id="KW-0597">Phosphoprotein</keyword>
<feature type="compositionally biased region" description="Low complexity" evidence="8">
    <location>
        <begin position="404"/>
        <end position="413"/>
    </location>
</feature>
<evidence type="ECO:0000256" key="7">
    <source>
        <dbReference type="ARBA" id="ARBA00022989"/>
    </source>
</evidence>
<keyword evidence="5 9" id="KW-0812">Transmembrane</keyword>
<dbReference type="PANTHER" id="PTHR45436:SF5">
    <property type="entry name" value="SENSOR HISTIDINE KINASE TRCS"/>
    <property type="match status" value="1"/>
</dbReference>
<comment type="catalytic activity">
    <reaction evidence="1">
        <text>ATP + protein L-histidine = ADP + protein N-phospho-L-histidine.</text>
        <dbReference type="EC" id="2.7.13.3"/>
    </reaction>
</comment>
<keyword evidence="9" id="KW-0472">Membrane</keyword>
<keyword evidence="12" id="KW-1185">Reference proteome</keyword>
<evidence type="ECO:0000256" key="5">
    <source>
        <dbReference type="ARBA" id="ARBA00022692"/>
    </source>
</evidence>
<dbReference type="Gene3D" id="3.30.565.10">
    <property type="entry name" value="Histidine kinase-like ATPase, C-terminal domain"/>
    <property type="match status" value="1"/>
</dbReference>
<protein>
    <recommendedName>
        <fullName evidence="2">histidine kinase</fullName>
        <ecNumber evidence="2">2.7.13.3</ecNumber>
    </recommendedName>
</protein>
<dbReference type="Pfam" id="PF02518">
    <property type="entry name" value="HATPase_c"/>
    <property type="match status" value="1"/>
</dbReference>
<dbReference type="PROSITE" id="PS50109">
    <property type="entry name" value="HIS_KIN"/>
    <property type="match status" value="1"/>
</dbReference>
<dbReference type="PANTHER" id="PTHR45436">
    <property type="entry name" value="SENSOR HISTIDINE KINASE YKOH"/>
    <property type="match status" value="1"/>
</dbReference>
<accession>H5XB72</accession>
<gene>
    <name evidence="11" type="ORF">SacmaDRAFT_1014</name>
</gene>
<name>H5XB72_9PSEU</name>
<dbReference type="STRING" id="882083.SacmaDRAFT_1014"/>
<feature type="transmembrane region" description="Helical" evidence="9">
    <location>
        <begin position="39"/>
        <end position="58"/>
    </location>
</feature>
<organism evidence="11 12">
    <name type="scientific">Saccharomonospora marina XMU15</name>
    <dbReference type="NCBI Taxonomy" id="882083"/>
    <lineage>
        <taxon>Bacteria</taxon>
        <taxon>Bacillati</taxon>
        <taxon>Actinomycetota</taxon>
        <taxon>Actinomycetes</taxon>
        <taxon>Pseudonocardiales</taxon>
        <taxon>Pseudonocardiaceae</taxon>
        <taxon>Saccharomonospora</taxon>
    </lineage>
</organism>
<evidence type="ECO:0000256" key="3">
    <source>
        <dbReference type="ARBA" id="ARBA00022553"/>
    </source>
</evidence>
<dbReference type="EMBL" id="CM001439">
    <property type="protein sequence ID" value="EHR49307.1"/>
    <property type="molecule type" value="Genomic_DNA"/>
</dbReference>
<evidence type="ECO:0000259" key="10">
    <source>
        <dbReference type="PROSITE" id="PS50109"/>
    </source>
</evidence>
<dbReference type="GO" id="GO:0000160">
    <property type="term" value="P:phosphorelay signal transduction system"/>
    <property type="evidence" value="ECO:0007669"/>
    <property type="project" value="TreeGrafter"/>
</dbReference>
<evidence type="ECO:0000313" key="12">
    <source>
        <dbReference type="Proteomes" id="UP000004926"/>
    </source>
</evidence>
<dbReference type="InterPro" id="IPR003594">
    <property type="entry name" value="HATPase_dom"/>
</dbReference>
<dbReference type="InterPro" id="IPR036890">
    <property type="entry name" value="HATPase_C_sf"/>
</dbReference>
<feature type="compositionally biased region" description="Low complexity" evidence="8">
    <location>
        <begin position="357"/>
        <end position="391"/>
    </location>
</feature>
<evidence type="ECO:0000256" key="9">
    <source>
        <dbReference type="SAM" id="Phobius"/>
    </source>
</evidence>
<dbReference type="SUPFAM" id="SSF55874">
    <property type="entry name" value="ATPase domain of HSP90 chaperone/DNA topoisomerase II/histidine kinase"/>
    <property type="match status" value="1"/>
</dbReference>
<feature type="region of interest" description="Disordered" evidence="8">
    <location>
        <begin position="352"/>
        <end position="475"/>
    </location>
</feature>
<keyword evidence="4" id="KW-0808">Transferase</keyword>